<evidence type="ECO:0000313" key="9">
    <source>
        <dbReference type="EMBL" id="RXH77075.1"/>
    </source>
</evidence>
<dbReference type="PROSITE" id="PS50811">
    <property type="entry name" value="WRKY"/>
    <property type="match status" value="1"/>
</dbReference>
<evidence type="ECO:0000256" key="1">
    <source>
        <dbReference type="ARBA" id="ARBA00004123"/>
    </source>
</evidence>
<dbReference type="PANTHER" id="PTHR32096">
    <property type="entry name" value="WRKY TRANSCRIPTION FACTOR 30-RELATED-RELATED"/>
    <property type="match status" value="1"/>
</dbReference>
<dbReference type="InterPro" id="IPR003657">
    <property type="entry name" value="WRKY_dom"/>
</dbReference>
<feature type="region of interest" description="Disordered" evidence="7">
    <location>
        <begin position="188"/>
        <end position="228"/>
    </location>
</feature>
<keyword evidence="3" id="KW-0238">DNA-binding</keyword>
<dbReference type="AlphaFoldDB" id="A0A498I4Q7"/>
<dbReference type="STRING" id="3750.A0A498I4Q7"/>
<keyword evidence="10" id="KW-1185">Reference proteome</keyword>
<feature type="domain" description="WRKY" evidence="8">
    <location>
        <begin position="124"/>
        <end position="190"/>
    </location>
</feature>
<name>A0A498I4Q7_MALDO</name>
<organism evidence="9 10">
    <name type="scientific">Malus domestica</name>
    <name type="common">Apple</name>
    <name type="synonym">Pyrus malus</name>
    <dbReference type="NCBI Taxonomy" id="3750"/>
    <lineage>
        <taxon>Eukaryota</taxon>
        <taxon>Viridiplantae</taxon>
        <taxon>Streptophyta</taxon>
        <taxon>Embryophyta</taxon>
        <taxon>Tracheophyta</taxon>
        <taxon>Spermatophyta</taxon>
        <taxon>Magnoliopsida</taxon>
        <taxon>eudicotyledons</taxon>
        <taxon>Gunneridae</taxon>
        <taxon>Pentapetalae</taxon>
        <taxon>rosids</taxon>
        <taxon>fabids</taxon>
        <taxon>Rosales</taxon>
        <taxon>Rosaceae</taxon>
        <taxon>Amygdaloideae</taxon>
        <taxon>Maleae</taxon>
        <taxon>Malus</taxon>
    </lineage>
</organism>
<dbReference type="InterPro" id="IPR036576">
    <property type="entry name" value="WRKY_dom_sf"/>
</dbReference>
<dbReference type="Proteomes" id="UP000290289">
    <property type="component" value="Chromosome 14"/>
</dbReference>
<dbReference type="SUPFAM" id="SSF118290">
    <property type="entry name" value="WRKY DNA-binding domain"/>
    <property type="match status" value="1"/>
</dbReference>
<evidence type="ECO:0000256" key="2">
    <source>
        <dbReference type="ARBA" id="ARBA00023015"/>
    </source>
</evidence>
<evidence type="ECO:0000256" key="5">
    <source>
        <dbReference type="ARBA" id="ARBA00023242"/>
    </source>
</evidence>
<feature type="compositionally biased region" description="Polar residues" evidence="7">
    <location>
        <begin position="193"/>
        <end position="205"/>
    </location>
</feature>
<keyword evidence="4" id="KW-0804">Transcription</keyword>
<comment type="caution">
    <text evidence="9">The sequence shown here is derived from an EMBL/GenBank/DDBJ whole genome shotgun (WGS) entry which is preliminary data.</text>
</comment>
<dbReference type="Pfam" id="PF03106">
    <property type="entry name" value="WRKY"/>
    <property type="match status" value="1"/>
</dbReference>
<sequence>MENWDLQAVVRGCNTDIDEVMEDSQIPYFFAPLSLQEDDELFQAYFPQAFEATTTLAELEELYKPFYPVNQITSPPTILASSISVPQEVITEAPKLIKNMKESAPICKRISRKNQNKRVVKEVKAEDLFSDVWAWRKYGQKPIKGSPHPRSYYRCSSSKGCSARKQVERSCSNPETFIITYTAEHNHVHPTRRNSLAGSTRSKFPSSRNKDKCSSSSNSPATPNLAASIEDNREFVESADINIVKEEAKLLEEGEISNENVVLGTMVSDEMFQSLEDLDRKLEPVMEGLFLDQFLDNFSSPWFNINGHSSTVTGAC</sequence>
<keyword evidence="5" id="KW-0539">Nucleus</keyword>
<dbReference type="FunFam" id="2.20.25.80:FF:000007">
    <property type="entry name" value="WRKY transcription factor 22"/>
    <property type="match status" value="1"/>
</dbReference>
<protein>
    <recommendedName>
        <fullName evidence="8">WRKY domain-containing protein</fullName>
    </recommendedName>
</protein>
<dbReference type="GO" id="GO:0000976">
    <property type="term" value="F:transcription cis-regulatory region binding"/>
    <property type="evidence" value="ECO:0007669"/>
    <property type="project" value="TreeGrafter"/>
</dbReference>
<accession>A0A498I4Q7</accession>
<proteinExistence type="inferred from homology"/>
<dbReference type="EMBL" id="RDQH01000340">
    <property type="protein sequence ID" value="RXH77075.1"/>
    <property type="molecule type" value="Genomic_DNA"/>
</dbReference>
<evidence type="ECO:0000256" key="4">
    <source>
        <dbReference type="ARBA" id="ARBA00023163"/>
    </source>
</evidence>
<evidence type="ECO:0000256" key="6">
    <source>
        <dbReference type="ARBA" id="ARBA00060761"/>
    </source>
</evidence>
<dbReference type="PANTHER" id="PTHR32096:SF80">
    <property type="entry name" value="WRKY TRANSCRIPTION FACTOR 27-RELATED"/>
    <property type="match status" value="1"/>
</dbReference>
<comment type="similarity">
    <text evidence="6">Belongs to the WRKY group II-e family.</text>
</comment>
<dbReference type="GO" id="GO:0005634">
    <property type="term" value="C:nucleus"/>
    <property type="evidence" value="ECO:0007669"/>
    <property type="project" value="UniProtKB-SubCell"/>
</dbReference>
<dbReference type="GO" id="GO:0003700">
    <property type="term" value="F:DNA-binding transcription factor activity"/>
    <property type="evidence" value="ECO:0007669"/>
    <property type="project" value="InterPro"/>
</dbReference>
<evidence type="ECO:0000259" key="8">
    <source>
        <dbReference type="PROSITE" id="PS50811"/>
    </source>
</evidence>
<comment type="subcellular location">
    <subcellularLocation>
        <location evidence="1">Nucleus</location>
    </subcellularLocation>
</comment>
<evidence type="ECO:0000256" key="7">
    <source>
        <dbReference type="SAM" id="MobiDB-lite"/>
    </source>
</evidence>
<evidence type="ECO:0000256" key="3">
    <source>
        <dbReference type="ARBA" id="ARBA00023125"/>
    </source>
</evidence>
<gene>
    <name evidence="9" type="ORF">DVH24_019963</name>
</gene>
<keyword evidence="2" id="KW-0805">Transcription regulation</keyword>
<dbReference type="Gene3D" id="2.20.25.80">
    <property type="entry name" value="WRKY domain"/>
    <property type="match status" value="1"/>
</dbReference>
<reference evidence="9 10" key="1">
    <citation type="submission" date="2018-10" db="EMBL/GenBank/DDBJ databases">
        <title>A high-quality apple genome assembly.</title>
        <authorList>
            <person name="Hu J."/>
        </authorList>
    </citation>
    <scope>NUCLEOTIDE SEQUENCE [LARGE SCALE GENOMIC DNA]</scope>
    <source>
        <strain evidence="10">cv. HFTH1</strain>
        <tissue evidence="9">Young leaf</tissue>
    </source>
</reference>
<dbReference type="InterPro" id="IPR044810">
    <property type="entry name" value="WRKY_plant"/>
</dbReference>
<evidence type="ECO:0000313" key="10">
    <source>
        <dbReference type="Proteomes" id="UP000290289"/>
    </source>
</evidence>
<dbReference type="SMART" id="SM00774">
    <property type="entry name" value="WRKY"/>
    <property type="match status" value="1"/>
</dbReference>